<protein>
    <submittedName>
        <fullName evidence="2">Uncharacterized protein</fullName>
    </submittedName>
</protein>
<comment type="caution">
    <text evidence="2">The sequence shown here is derived from an EMBL/GenBank/DDBJ whole genome shotgun (WGS) entry which is preliminary data.</text>
</comment>
<dbReference type="Proteomes" id="UP000193648">
    <property type="component" value="Unassembled WGS sequence"/>
</dbReference>
<dbReference type="AlphaFoldDB" id="A0A1Y2GF76"/>
<dbReference type="InParanoid" id="A0A1Y2GF76"/>
<dbReference type="GeneID" id="33570936"/>
<accession>A0A1Y2GF76</accession>
<evidence type="ECO:0000256" key="1">
    <source>
        <dbReference type="SAM" id="MobiDB-lite"/>
    </source>
</evidence>
<gene>
    <name evidence="2" type="ORF">BCR41DRAFT_399781</name>
</gene>
<name>A0A1Y2GF76_9FUNG</name>
<dbReference type="EMBL" id="MCFF01000042">
    <property type="protein sequence ID" value="ORZ07288.1"/>
    <property type="molecule type" value="Genomic_DNA"/>
</dbReference>
<reference evidence="2 3" key="1">
    <citation type="submission" date="2016-07" db="EMBL/GenBank/DDBJ databases">
        <title>Pervasive Adenine N6-methylation of Active Genes in Fungi.</title>
        <authorList>
            <consortium name="DOE Joint Genome Institute"/>
            <person name="Mondo S.J."/>
            <person name="Dannebaum R.O."/>
            <person name="Kuo R.C."/>
            <person name="Labutti K."/>
            <person name="Haridas S."/>
            <person name="Kuo A."/>
            <person name="Salamov A."/>
            <person name="Ahrendt S.R."/>
            <person name="Lipzen A."/>
            <person name="Sullivan W."/>
            <person name="Andreopoulos W.B."/>
            <person name="Clum A."/>
            <person name="Lindquist E."/>
            <person name="Daum C."/>
            <person name="Ramamoorthy G.K."/>
            <person name="Gryganskyi A."/>
            <person name="Culley D."/>
            <person name="Magnuson J.K."/>
            <person name="James T.Y."/>
            <person name="O'Malley M.A."/>
            <person name="Stajich J.E."/>
            <person name="Spatafora J.W."/>
            <person name="Visel A."/>
            <person name="Grigoriev I.V."/>
        </authorList>
    </citation>
    <scope>NUCLEOTIDE SEQUENCE [LARGE SCALE GENOMIC DNA]</scope>
    <source>
        <strain evidence="2 3">NRRL 3116</strain>
    </source>
</reference>
<feature type="compositionally biased region" description="Basic and acidic residues" evidence="1">
    <location>
        <begin position="128"/>
        <end position="144"/>
    </location>
</feature>
<feature type="compositionally biased region" description="Basic and acidic residues" evidence="1">
    <location>
        <begin position="104"/>
        <end position="114"/>
    </location>
</feature>
<dbReference type="RefSeq" id="XP_021877951.1">
    <property type="nucleotide sequence ID" value="XM_022029093.1"/>
</dbReference>
<keyword evidence="3" id="KW-1185">Reference proteome</keyword>
<sequence>MEEVVRAISNKTAVLEDEMKKNSADAEKKAAAWQGKIEKLNAIVEKEVVRVDHLQELLASLLMSKAQLPSSSSSSKKPYNPYQKRKINASINQSISTYFKRRRPENNKDSKLEDDNSEDGSPEDDSPEKDNPENGNRENKKDNPENDNPSSE</sequence>
<evidence type="ECO:0000313" key="2">
    <source>
        <dbReference type="EMBL" id="ORZ07288.1"/>
    </source>
</evidence>
<feature type="region of interest" description="Disordered" evidence="1">
    <location>
        <begin position="65"/>
        <end position="152"/>
    </location>
</feature>
<organism evidence="2 3">
    <name type="scientific">Lobosporangium transversale</name>
    <dbReference type="NCBI Taxonomy" id="64571"/>
    <lineage>
        <taxon>Eukaryota</taxon>
        <taxon>Fungi</taxon>
        <taxon>Fungi incertae sedis</taxon>
        <taxon>Mucoromycota</taxon>
        <taxon>Mortierellomycotina</taxon>
        <taxon>Mortierellomycetes</taxon>
        <taxon>Mortierellales</taxon>
        <taxon>Mortierellaceae</taxon>
        <taxon>Lobosporangium</taxon>
    </lineage>
</organism>
<evidence type="ECO:0000313" key="3">
    <source>
        <dbReference type="Proteomes" id="UP000193648"/>
    </source>
</evidence>
<feature type="compositionally biased region" description="Acidic residues" evidence="1">
    <location>
        <begin position="115"/>
        <end position="127"/>
    </location>
</feature>
<proteinExistence type="predicted"/>